<reference evidence="3" key="1">
    <citation type="journal article" date="2019" name="Int. J. Syst. Evol. Microbiol.">
        <title>The Global Catalogue of Microorganisms (GCM) 10K type strain sequencing project: providing services to taxonomists for standard genome sequencing and annotation.</title>
        <authorList>
            <consortium name="The Broad Institute Genomics Platform"/>
            <consortium name="The Broad Institute Genome Sequencing Center for Infectious Disease"/>
            <person name="Wu L."/>
            <person name="Ma J."/>
        </authorList>
    </citation>
    <scope>NUCLEOTIDE SEQUENCE [LARGE SCALE GENOMIC DNA]</scope>
    <source>
        <strain evidence="3">JCM 16026</strain>
    </source>
</reference>
<sequence length="144" mass="15446">MSEQSRLLEVWGDTVDSRHLVWSIVLGVGLGAPTYLLAAWAFGQLEVDPGLQRSYALLAGIAACIVAAVIAARLFAPKRIVEIGQETAGSRDEAMDRIEAEIGPLGDPDELPARLVAEVKALGLYDDLAAQHRRRTEAARAEGV</sequence>
<keyword evidence="3" id="KW-1185">Reference proteome</keyword>
<dbReference type="RefSeq" id="WP_344339523.1">
    <property type="nucleotide sequence ID" value="NZ_BAAAQT010000001.1"/>
</dbReference>
<comment type="caution">
    <text evidence="2">The sequence shown here is derived from an EMBL/GenBank/DDBJ whole genome shotgun (WGS) entry which is preliminary data.</text>
</comment>
<keyword evidence="1" id="KW-1133">Transmembrane helix</keyword>
<dbReference type="EMBL" id="BAAAQT010000001">
    <property type="protein sequence ID" value="GAA2170869.1"/>
    <property type="molecule type" value="Genomic_DNA"/>
</dbReference>
<evidence type="ECO:0000313" key="3">
    <source>
        <dbReference type="Proteomes" id="UP001501599"/>
    </source>
</evidence>
<evidence type="ECO:0000313" key="2">
    <source>
        <dbReference type="EMBL" id="GAA2170869.1"/>
    </source>
</evidence>
<evidence type="ECO:0000256" key="1">
    <source>
        <dbReference type="SAM" id="Phobius"/>
    </source>
</evidence>
<proteinExistence type="predicted"/>
<keyword evidence="1" id="KW-0812">Transmembrane</keyword>
<gene>
    <name evidence="2" type="ORF">GCM10009846_02710</name>
</gene>
<name>A0ABP5M998_9MICO</name>
<organism evidence="2 3">
    <name type="scientific">Agrococcus versicolor</name>
    <dbReference type="NCBI Taxonomy" id="501482"/>
    <lineage>
        <taxon>Bacteria</taxon>
        <taxon>Bacillati</taxon>
        <taxon>Actinomycetota</taxon>
        <taxon>Actinomycetes</taxon>
        <taxon>Micrococcales</taxon>
        <taxon>Microbacteriaceae</taxon>
        <taxon>Agrococcus</taxon>
    </lineage>
</organism>
<feature type="transmembrane region" description="Helical" evidence="1">
    <location>
        <begin position="55"/>
        <end position="76"/>
    </location>
</feature>
<accession>A0ABP5M998</accession>
<protein>
    <submittedName>
        <fullName evidence="2">Uncharacterized protein</fullName>
    </submittedName>
</protein>
<keyword evidence="1" id="KW-0472">Membrane</keyword>
<dbReference type="Proteomes" id="UP001501599">
    <property type="component" value="Unassembled WGS sequence"/>
</dbReference>
<feature type="transmembrane region" description="Helical" evidence="1">
    <location>
        <begin position="20"/>
        <end position="43"/>
    </location>
</feature>